<evidence type="ECO:0000256" key="2">
    <source>
        <dbReference type="ARBA" id="ARBA00023015"/>
    </source>
</evidence>
<dbReference type="InterPro" id="IPR049083">
    <property type="entry name" value="TACO1_YebC_N"/>
</dbReference>
<protein>
    <submittedName>
        <fullName evidence="6">YebC/PmpR family DNA-binding transcriptional regulator</fullName>
    </submittedName>
</protein>
<reference evidence="6 7" key="1">
    <citation type="submission" date="2018-02" db="EMBL/GenBank/DDBJ databases">
        <title>Genomic Reconstructions from Amazon Rainforest and Pasture Soil Reveal Novel Insights into the Physiology of Candidate Phyla in Tropical Sites.</title>
        <authorList>
            <person name="Kroeger M.E."/>
            <person name="Delmont T."/>
            <person name="Eren A.M."/>
            <person name="Guo J."/>
            <person name="Meyer K.M."/>
            <person name="Khan K."/>
            <person name="Rodrigues J.L.M."/>
            <person name="Bohannan B.J.M."/>
            <person name="Tringe S."/>
            <person name="Borges C.D."/>
            <person name="Tiedje J."/>
            <person name="Tsai S.M."/>
            <person name="Nusslein K."/>
        </authorList>
    </citation>
    <scope>NUCLEOTIDE SEQUENCE [LARGE SCALE GENOMIC DNA]</scope>
    <source>
        <strain evidence="6">Amazon FNV 2010 28 9</strain>
    </source>
</reference>
<dbReference type="InterPro" id="IPR026564">
    <property type="entry name" value="Transcrip_reg_TACO1-like_dom3"/>
</dbReference>
<evidence type="ECO:0000256" key="1">
    <source>
        <dbReference type="ARBA" id="ARBA00008724"/>
    </source>
</evidence>
<sequence>MSGHSKWNNIKNKKAATDAKKSKEFTQIAKLIMSAVKKTGVGDPNENPSLRLALDKAHAVNMPNANIKRAIDRALGKGEQGALEEILYEGYGPNGVGIIALAHTDNKQRTGGEVRYLFSSYEGALAGPGAAMYLFANEDGEYIPTIPVVLTQEQYTRVMELIDELENHDDIDAVWHNAVLGS</sequence>
<dbReference type="InterPro" id="IPR029072">
    <property type="entry name" value="YebC-like"/>
</dbReference>
<dbReference type="GO" id="GO:0003677">
    <property type="term" value="F:DNA binding"/>
    <property type="evidence" value="ECO:0007669"/>
    <property type="project" value="UniProtKB-KW"/>
</dbReference>
<dbReference type="PANTHER" id="PTHR12532:SF0">
    <property type="entry name" value="TRANSLATIONAL ACTIVATOR OF CYTOCHROME C OXIDASE 1"/>
    <property type="match status" value="1"/>
</dbReference>
<feature type="domain" description="TACO1/YebC-like second and third" evidence="4">
    <location>
        <begin position="83"/>
        <end position="136"/>
    </location>
</feature>
<accession>A0A317JT85</accession>
<dbReference type="EMBL" id="PSRQ01000046">
    <property type="protein sequence ID" value="PWU23093.1"/>
    <property type="molecule type" value="Genomic_DNA"/>
</dbReference>
<dbReference type="GO" id="GO:0005737">
    <property type="term" value="C:cytoplasm"/>
    <property type="evidence" value="ECO:0007669"/>
    <property type="project" value="UniProtKB-ARBA"/>
</dbReference>
<dbReference type="InterPro" id="IPR048300">
    <property type="entry name" value="TACO1_YebC-like_2nd/3rd_dom"/>
</dbReference>
<comment type="similarity">
    <text evidence="1">Belongs to the TACO1 family.</text>
</comment>
<evidence type="ECO:0000259" key="5">
    <source>
        <dbReference type="Pfam" id="PF20772"/>
    </source>
</evidence>
<dbReference type="Gene3D" id="3.30.70.980">
    <property type="match status" value="1"/>
</dbReference>
<organism evidence="6 7">
    <name type="scientific">Candidatus Cerribacteria bacterium 'Amazon FNV 2010 28 9'</name>
    <dbReference type="NCBI Taxonomy" id="2081795"/>
    <lineage>
        <taxon>Bacteria</taxon>
        <taxon>Candidatus Cerribacteria</taxon>
    </lineage>
</organism>
<comment type="caution">
    <text evidence="6">The sequence shown here is derived from an EMBL/GenBank/DDBJ whole genome shotgun (WGS) entry which is preliminary data.</text>
</comment>
<dbReference type="PANTHER" id="PTHR12532">
    <property type="entry name" value="TRANSLATIONAL ACTIVATOR OF CYTOCHROME C OXIDASE 1"/>
    <property type="match status" value="1"/>
</dbReference>
<dbReference type="AlphaFoldDB" id="A0A317JT85"/>
<dbReference type="InterPro" id="IPR017856">
    <property type="entry name" value="Integrase-like_N"/>
</dbReference>
<dbReference type="FunFam" id="1.10.10.200:FF:000002">
    <property type="entry name" value="Probable transcriptional regulatory protein CLM62_37755"/>
    <property type="match status" value="1"/>
</dbReference>
<dbReference type="Proteomes" id="UP000246104">
    <property type="component" value="Unassembled WGS sequence"/>
</dbReference>
<name>A0A317JT85_9BACT</name>
<proteinExistence type="inferred from homology"/>
<dbReference type="SUPFAM" id="SSF75625">
    <property type="entry name" value="YebC-like"/>
    <property type="match status" value="1"/>
</dbReference>
<feature type="domain" description="TACO1/YebC-like N-terminal" evidence="5">
    <location>
        <begin position="5"/>
        <end position="77"/>
    </location>
</feature>
<evidence type="ECO:0000256" key="3">
    <source>
        <dbReference type="ARBA" id="ARBA00023163"/>
    </source>
</evidence>
<dbReference type="InterPro" id="IPR002876">
    <property type="entry name" value="Transcrip_reg_TACO1-like"/>
</dbReference>
<evidence type="ECO:0000313" key="7">
    <source>
        <dbReference type="Proteomes" id="UP000246104"/>
    </source>
</evidence>
<feature type="domain" description="TACO1/YebC-like second and third" evidence="4">
    <location>
        <begin position="141"/>
        <end position="178"/>
    </location>
</feature>
<gene>
    <name evidence="6" type="ORF">C5B42_04175</name>
</gene>
<keyword evidence="3" id="KW-0804">Transcription</keyword>
<keyword evidence="2" id="KW-0805">Transcription regulation</keyword>
<evidence type="ECO:0000313" key="6">
    <source>
        <dbReference type="EMBL" id="PWU23093.1"/>
    </source>
</evidence>
<dbReference type="Pfam" id="PF20772">
    <property type="entry name" value="TACO1_YebC_N"/>
    <property type="match status" value="1"/>
</dbReference>
<dbReference type="Pfam" id="PF01709">
    <property type="entry name" value="Transcrip_reg"/>
    <property type="match status" value="2"/>
</dbReference>
<dbReference type="Gene3D" id="1.10.10.200">
    <property type="match status" value="1"/>
</dbReference>
<evidence type="ECO:0000259" key="4">
    <source>
        <dbReference type="Pfam" id="PF01709"/>
    </source>
</evidence>
<keyword evidence="6" id="KW-0238">DNA-binding</keyword>